<evidence type="ECO:0000313" key="3">
    <source>
        <dbReference type="Proteomes" id="UP000784294"/>
    </source>
</evidence>
<sequence length="79" mass="8833">MLLSPSRYAVSTDPQRPLSSRPRYYLACTLSTIRLLCHFPNTRSAPIGPFPCLAGLHLTQCARTQLPAPCRQPKKTIRP</sequence>
<feature type="region of interest" description="Disordered" evidence="1">
    <location>
        <begin position="1"/>
        <end position="20"/>
    </location>
</feature>
<dbReference type="Proteomes" id="UP000784294">
    <property type="component" value="Unassembled WGS sequence"/>
</dbReference>
<evidence type="ECO:0000313" key="2">
    <source>
        <dbReference type="EMBL" id="VEL40574.1"/>
    </source>
</evidence>
<name>A0A448XMW2_9PLAT</name>
<accession>A0A448XMW2</accession>
<dbReference type="AlphaFoldDB" id="A0A448XMW2"/>
<comment type="caution">
    <text evidence="2">The sequence shown here is derived from an EMBL/GenBank/DDBJ whole genome shotgun (WGS) entry which is preliminary data.</text>
</comment>
<keyword evidence="3" id="KW-1185">Reference proteome</keyword>
<organism evidence="2 3">
    <name type="scientific">Protopolystoma xenopodis</name>
    <dbReference type="NCBI Taxonomy" id="117903"/>
    <lineage>
        <taxon>Eukaryota</taxon>
        <taxon>Metazoa</taxon>
        <taxon>Spiralia</taxon>
        <taxon>Lophotrochozoa</taxon>
        <taxon>Platyhelminthes</taxon>
        <taxon>Monogenea</taxon>
        <taxon>Polyopisthocotylea</taxon>
        <taxon>Polystomatidea</taxon>
        <taxon>Polystomatidae</taxon>
        <taxon>Protopolystoma</taxon>
    </lineage>
</organism>
<protein>
    <submittedName>
        <fullName evidence="2">Uncharacterized protein</fullName>
    </submittedName>
</protein>
<evidence type="ECO:0000256" key="1">
    <source>
        <dbReference type="SAM" id="MobiDB-lite"/>
    </source>
</evidence>
<dbReference type="EMBL" id="CAAALY010265481">
    <property type="protein sequence ID" value="VEL40574.1"/>
    <property type="molecule type" value="Genomic_DNA"/>
</dbReference>
<reference evidence="2" key="1">
    <citation type="submission" date="2018-11" db="EMBL/GenBank/DDBJ databases">
        <authorList>
            <consortium name="Pathogen Informatics"/>
        </authorList>
    </citation>
    <scope>NUCLEOTIDE SEQUENCE</scope>
</reference>
<proteinExistence type="predicted"/>
<gene>
    <name evidence="2" type="ORF">PXEA_LOCUS34014</name>
</gene>